<reference evidence="2" key="1">
    <citation type="submission" date="2021-02" db="EMBL/GenBank/DDBJ databases">
        <authorList>
            <person name="Nowell W R."/>
        </authorList>
    </citation>
    <scope>NUCLEOTIDE SEQUENCE</scope>
</reference>
<evidence type="ECO:0000256" key="1">
    <source>
        <dbReference type="SAM" id="SignalP"/>
    </source>
</evidence>
<dbReference type="AlphaFoldDB" id="A0A813VYL1"/>
<proteinExistence type="predicted"/>
<evidence type="ECO:0000313" key="3">
    <source>
        <dbReference type="Proteomes" id="UP000663845"/>
    </source>
</evidence>
<organism evidence="2 3">
    <name type="scientific">Adineta steineri</name>
    <dbReference type="NCBI Taxonomy" id="433720"/>
    <lineage>
        <taxon>Eukaryota</taxon>
        <taxon>Metazoa</taxon>
        <taxon>Spiralia</taxon>
        <taxon>Gnathifera</taxon>
        <taxon>Rotifera</taxon>
        <taxon>Eurotatoria</taxon>
        <taxon>Bdelloidea</taxon>
        <taxon>Adinetida</taxon>
        <taxon>Adinetidae</taxon>
        <taxon>Adineta</taxon>
    </lineage>
</organism>
<feature type="signal peptide" evidence="1">
    <location>
        <begin position="1"/>
        <end position="19"/>
    </location>
</feature>
<accession>A0A813VYL1</accession>
<dbReference type="Proteomes" id="UP000663845">
    <property type="component" value="Unassembled WGS sequence"/>
</dbReference>
<feature type="chain" id="PRO_5032488739" evidence="1">
    <location>
        <begin position="20"/>
        <end position="217"/>
    </location>
</feature>
<evidence type="ECO:0000313" key="2">
    <source>
        <dbReference type="EMBL" id="CAF0843180.1"/>
    </source>
</evidence>
<protein>
    <submittedName>
        <fullName evidence="2">Uncharacterized protein</fullName>
    </submittedName>
</protein>
<name>A0A813VYL1_9BILA</name>
<comment type="caution">
    <text evidence="2">The sequence shown here is derived from an EMBL/GenBank/DDBJ whole genome shotgun (WGS) entry which is preliminary data.</text>
</comment>
<gene>
    <name evidence="2" type="ORF">JYZ213_LOCUS7476</name>
</gene>
<keyword evidence="1" id="KW-0732">Signal</keyword>
<sequence length="217" mass="24581">MRSTLIILSLIVFFGIINGTKKRSLSIINADVNELFVLIKKLWSVSSDELKTANKRMCQIMIECCPPKTYSKILLGTISAAMNTSDPFIKARDVCIASPIRIDLVKTCPPAIPLNTSYSLPSKAAVDTNIYEKYQVAVEESIKHIVVFSDFNTKMAHICNSKEIYAYLCTLNSKLSKSCIKKILKNSYQSHSKKAYHIYVKKLKRVMTTMYQIMSEF</sequence>
<dbReference type="EMBL" id="CAJNOG010000049">
    <property type="protein sequence ID" value="CAF0843180.1"/>
    <property type="molecule type" value="Genomic_DNA"/>
</dbReference>